<feature type="region of interest" description="Disordered" evidence="1">
    <location>
        <begin position="91"/>
        <end position="112"/>
    </location>
</feature>
<sequence>MAGDFQKLRKRVDRDLTNNNRPWSIFIPFLAGIFTALILGSNSDERIWAIAIIQLMLSPWYLFVGWRGYRLMKAASLLSARQYEQKWRHKLPPEYSDSESAATAKWRRRRKR</sequence>
<proteinExistence type="predicted"/>
<keyword evidence="2" id="KW-1133">Transmembrane helix</keyword>
<feature type="transmembrane region" description="Helical" evidence="2">
    <location>
        <begin position="21"/>
        <end position="41"/>
    </location>
</feature>
<organism evidence="3 4">
    <name type="scientific">Qipengyuania gelatinilytica</name>
    <dbReference type="NCBI Taxonomy" id="2867231"/>
    <lineage>
        <taxon>Bacteria</taxon>
        <taxon>Pseudomonadati</taxon>
        <taxon>Pseudomonadota</taxon>
        <taxon>Alphaproteobacteria</taxon>
        <taxon>Sphingomonadales</taxon>
        <taxon>Erythrobacteraceae</taxon>
        <taxon>Qipengyuania</taxon>
    </lineage>
</organism>
<evidence type="ECO:0000313" key="4">
    <source>
        <dbReference type="Proteomes" id="UP000824321"/>
    </source>
</evidence>
<accession>A0ABX9A8D3</accession>
<dbReference type="Proteomes" id="UP000824321">
    <property type="component" value="Chromosome"/>
</dbReference>
<keyword evidence="4" id="KW-1185">Reference proteome</keyword>
<reference evidence="3 4" key="1">
    <citation type="submission" date="2021-08" db="EMBL/GenBank/DDBJ databases">
        <title>Comparative Genomics Analysis of the Genus Qipengyuania Reveals Extensive Genetic Diversity and Metabolic Versatility, Including the Description of Fifteen Novel Species.</title>
        <authorList>
            <person name="Liu Y."/>
        </authorList>
    </citation>
    <scope>NUCLEOTIDE SEQUENCE [LARGE SCALE GENOMIC DNA]</scope>
    <source>
        <strain evidence="3 4">1NDH1</strain>
    </source>
</reference>
<evidence type="ECO:0000256" key="1">
    <source>
        <dbReference type="SAM" id="MobiDB-lite"/>
    </source>
</evidence>
<protein>
    <submittedName>
        <fullName evidence="3">Uncharacterized protein</fullName>
    </submittedName>
</protein>
<keyword evidence="2" id="KW-0472">Membrane</keyword>
<keyword evidence="2" id="KW-0812">Transmembrane</keyword>
<name>A0ABX9A8D3_9SPHN</name>
<dbReference type="EMBL" id="CP081294">
    <property type="protein sequence ID" value="QZD96163.1"/>
    <property type="molecule type" value="Genomic_DNA"/>
</dbReference>
<gene>
    <name evidence="3" type="ORF">K3136_05580</name>
</gene>
<evidence type="ECO:0000256" key="2">
    <source>
        <dbReference type="SAM" id="Phobius"/>
    </source>
</evidence>
<evidence type="ECO:0000313" key="3">
    <source>
        <dbReference type="EMBL" id="QZD96163.1"/>
    </source>
</evidence>
<dbReference type="RefSeq" id="WP_221431887.1">
    <property type="nucleotide sequence ID" value="NZ_CP081294.1"/>
</dbReference>
<feature type="transmembrane region" description="Helical" evidence="2">
    <location>
        <begin position="47"/>
        <end position="66"/>
    </location>
</feature>